<reference evidence="6" key="2">
    <citation type="submission" date="2023-06" db="EMBL/GenBank/DDBJ databases">
        <authorList>
            <consortium name="Lawrence Berkeley National Laboratory"/>
            <person name="Mondo S.J."/>
            <person name="Hensen N."/>
            <person name="Bonometti L."/>
            <person name="Westerberg I."/>
            <person name="Brannstrom I.O."/>
            <person name="Guillou S."/>
            <person name="Cros-Aarteil S."/>
            <person name="Calhoun S."/>
            <person name="Haridas S."/>
            <person name="Kuo A."/>
            <person name="Pangilinan J."/>
            <person name="Riley R."/>
            <person name="Labutti K."/>
            <person name="Andreopoulos B."/>
            <person name="Lipzen A."/>
            <person name="Chen C."/>
            <person name="Yanf M."/>
            <person name="Daum C."/>
            <person name="Ng V."/>
            <person name="Clum A."/>
            <person name="Steindorff A."/>
            <person name="Ohm R."/>
            <person name="Martin F."/>
            <person name="Silar P."/>
            <person name="Natvig D."/>
            <person name="Lalanne C."/>
            <person name="Gautier V."/>
            <person name="Ament-Velasquez S.L."/>
            <person name="Kruys A."/>
            <person name="Hutchinson M.I."/>
            <person name="Powell A.J."/>
            <person name="Barry K."/>
            <person name="Miller A.N."/>
            <person name="Grigoriev I.V."/>
            <person name="Debuchy R."/>
            <person name="Gladieux P."/>
            <person name="Thoren M.H."/>
            <person name="Johannesson H."/>
        </authorList>
    </citation>
    <scope>NUCLEOTIDE SEQUENCE</scope>
    <source>
        <strain evidence="6">CBS 333.67</strain>
    </source>
</reference>
<keyword evidence="4 5" id="KW-0472">Membrane</keyword>
<evidence type="ECO:0000256" key="4">
    <source>
        <dbReference type="ARBA" id="ARBA00023136"/>
    </source>
</evidence>
<dbReference type="GeneID" id="87888656"/>
<proteinExistence type="predicted"/>
<dbReference type="Proteomes" id="UP001273166">
    <property type="component" value="Unassembled WGS sequence"/>
</dbReference>
<reference evidence="6" key="1">
    <citation type="journal article" date="2023" name="Mol. Phylogenet. Evol.">
        <title>Genome-scale phylogeny and comparative genomics of the fungal order Sordariales.</title>
        <authorList>
            <person name="Hensen N."/>
            <person name="Bonometti L."/>
            <person name="Westerberg I."/>
            <person name="Brannstrom I.O."/>
            <person name="Guillou S."/>
            <person name="Cros-Aarteil S."/>
            <person name="Calhoun S."/>
            <person name="Haridas S."/>
            <person name="Kuo A."/>
            <person name="Mondo S."/>
            <person name="Pangilinan J."/>
            <person name="Riley R."/>
            <person name="LaButti K."/>
            <person name="Andreopoulos B."/>
            <person name="Lipzen A."/>
            <person name="Chen C."/>
            <person name="Yan M."/>
            <person name="Daum C."/>
            <person name="Ng V."/>
            <person name="Clum A."/>
            <person name="Steindorff A."/>
            <person name="Ohm R.A."/>
            <person name="Martin F."/>
            <person name="Silar P."/>
            <person name="Natvig D.O."/>
            <person name="Lalanne C."/>
            <person name="Gautier V."/>
            <person name="Ament-Velasquez S.L."/>
            <person name="Kruys A."/>
            <person name="Hutchinson M.I."/>
            <person name="Powell A.J."/>
            <person name="Barry K."/>
            <person name="Miller A.N."/>
            <person name="Grigoriev I.V."/>
            <person name="Debuchy R."/>
            <person name="Gladieux P."/>
            <person name="Hiltunen Thoren M."/>
            <person name="Johannesson H."/>
        </authorList>
    </citation>
    <scope>NUCLEOTIDE SEQUENCE</scope>
    <source>
        <strain evidence="6">CBS 333.67</strain>
    </source>
</reference>
<keyword evidence="2 5" id="KW-0812">Transmembrane</keyword>
<name>A0AAJ0GPC9_9PEZI</name>
<feature type="transmembrane region" description="Helical" evidence="5">
    <location>
        <begin position="340"/>
        <end position="364"/>
    </location>
</feature>
<organism evidence="6 7">
    <name type="scientific">Chaetomium strumarium</name>
    <dbReference type="NCBI Taxonomy" id="1170767"/>
    <lineage>
        <taxon>Eukaryota</taxon>
        <taxon>Fungi</taxon>
        <taxon>Dikarya</taxon>
        <taxon>Ascomycota</taxon>
        <taxon>Pezizomycotina</taxon>
        <taxon>Sordariomycetes</taxon>
        <taxon>Sordariomycetidae</taxon>
        <taxon>Sordariales</taxon>
        <taxon>Chaetomiaceae</taxon>
        <taxon>Chaetomium</taxon>
    </lineage>
</organism>
<gene>
    <name evidence="6" type="ORF">B0T15DRAFT_541030</name>
</gene>
<dbReference type="InterPro" id="IPR045863">
    <property type="entry name" value="CorA_TM1_TM2"/>
</dbReference>
<sequence>MSIQACKNCPNLEVYTPNLNGHENRWQSQSVRCDELQTSTETKHPLTIIFAQADAVRECESCKKTFEDRFGIYKFWWTNWARRSNGYYGCEEHGDEENQLKTYNTWFRFLVKMTEPAPGSRKIAYHWLKWNVFTHWVSKTKQTFLIAFDPKDFVKKVILSITLPAPLDLSQEPPTVRCIYEDPYWVHVPILEQVADSQDVAVWKIRDLVRTREKSRPDVAAPNPDYERDHDIARHAIHVSETVELSTKTLDHILYMHKDFARRHLPEPKPGEVSSYHQIDKQLWFLEHTMHSLKARSVSNKDRLLNEIQLAFNIVSQYDSQTSVLIGRATQYDSYSMRTVAFLTLAFLPATFISAVFSMSFFDIDDDMNWRVSAKIWMYFAIAGPVTIVAVSVWLFWQKLIPAERVAYAEISDRGRVDSGRGSIRGPWNGSKFAHAPYSFQV</sequence>
<keyword evidence="3 5" id="KW-1133">Transmembrane helix</keyword>
<comment type="caution">
    <text evidence="6">The sequence shown here is derived from an EMBL/GenBank/DDBJ whole genome shotgun (WGS) entry which is preliminary data.</text>
</comment>
<dbReference type="RefSeq" id="XP_062719493.1">
    <property type="nucleotide sequence ID" value="XM_062869827.1"/>
</dbReference>
<comment type="subcellular location">
    <subcellularLocation>
        <location evidence="1">Membrane</location>
        <topology evidence="1">Multi-pass membrane protein</topology>
    </subcellularLocation>
</comment>
<evidence type="ECO:0000313" key="6">
    <source>
        <dbReference type="EMBL" id="KAK3303713.1"/>
    </source>
</evidence>
<dbReference type="SUPFAM" id="SSF144083">
    <property type="entry name" value="Magnesium transport protein CorA, transmembrane region"/>
    <property type="match status" value="1"/>
</dbReference>
<evidence type="ECO:0000256" key="1">
    <source>
        <dbReference type="ARBA" id="ARBA00004141"/>
    </source>
</evidence>
<accession>A0AAJ0GPC9</accession>
<evidence type="ECO:0000256" key="2">
    <source>
        <dbReference type="ARBA" id="ARBA00022692"/>
    </source>
</evidence>
<dbReference type="EMBL" id="JAUDZG010000006">
    <property type="protein sequence ID" value="KAK3303713.1"/>
    <property type="molecule type" value="Genomic_DNA"/>
</dbReference>
<dbReference type="GO" id="GO:0016020">
    <property type="term" value="C:membrane"/>
    <property type="evidence" value="ECO:0007669"/>
    <property type="project" value="UniProtKB-SubCell"/>
</dbReference>
<evidence type="ECO:0000313" key="7">
    <source>
        <dbReference type="Proteomes" id="UP001273166"/>
    </source>
</evidence>
<keyword evidence="7" id="KW-1185">Reference proteome</keyword>
<protein>
    <submittedName>
        <fullName evidence="6">Uncharacterized protein</fullName>
    </submittedName>
</protein>
<evidence type="ECO:0000256" key="3">
    <source>
        <dbReference type="ARBA" id="ARBA00022989"/>
    </source>
</evidence>
<dbReference type="Gene3D" id="1.20.58.340">
    <property type="entry name" value="Magnesium transport protein CorA, transmembrane region"/>
    <property type="match status" value="1"/>
</dbReference>
<feature type="transmembrane region" description="Helical" evidence="5">
    <location>
        <begin position="376"/>
        <end position="397"/>
    </location>
</feature>
<evidence type="ECO:0000256" key="5">
    <source>
        <dbReference type="SAM" id="Phobius"/>
    </source>
</evidence>
<dbReference type="AlphaFoldDB" id="A0AAJ0GPC9"/>